<dbReference type="SUPFAM" id="SSF51735">
    <property type="entry name" value="NAD(P)-binding Rossmann-fold domains"/>
    <property type="match status" value="1"/>
</dbReference>
<dbReference type="InterPro" id="IPR022893">
    <property type="entry name" value="Shikimate_DH_fam"/>
</dbReference>
<comment type="similarity">
    <text evidence="8">Belongs to the shikimate dehydrogenase family.</text>
</comment>
<name>A0A290QBU4_9BACT</name>
<dbReference type="InterPro" id="IPR046346">
    <property type="entry name" value="Aminoacid_DH-like_N_sf"/>
</dbReference>
<feature type="domain" description="Shikimate dehydrogenase substrate binding N-terminal" evidence="9">
    <location>
        <begin position="25"/>
        <end position="113"/>
    </location>
</feature>
<dbReference type="RefSeq" id="WP_096057792.1">
    <property type="nucleotide sequence ID" value="NZ_CP023344.1"/>
</dbReference>
<evidence type="ECO:0000313" key="11">
    <source>
        <dbReference type="EMBL" id="ATC66165.1"/>
    </source>
</evidence>
<dbReference type="GO" id="GO:0005829">
    <property type="term" value="C:cytosol"/>
    <property type="evidence" value="ECO:0007669"/>
    <property type="project" value="TreeGrafter"/>
</dbReference>
<evidence type="ECO:0000256" key="5">
    <source>
        <dbReference type="ARBA" id="ARBA00023002"/>
    </source>
</evidence>
<dbReference type="KEGG" id="vbh:CMV30_14680"/>
<proteinExistence type="inferred from homology"/>
<dbReference type="GO" id="GO:0009073">
    <property type="term" value="P:aromatic amino acid family biosynthetic process"/>
    <property type="evidence" value="ECO:0007669"/>
    <property type="project" value="UniProtKB-KW"/>
</dbReference>
<dbReference type="UniPathway" id="UPA00053">
    <property type="reaction ID" value="UER00087"/>
</dbReference>
<feature type="binding site" evidence="8">
    <location>
        <begin position="151"/>
        <end position="155"/>
    </location>
    <ligand>
        <name>NADP(+)</name>
        <dbReference type="ChEBI" id="CHEBI:58349"/>
    </ligand>
</feature>
<comment type="caution">
    <text evidence="8">Lacks conserved residue(s) required for the propagation of feature annotation.</text>
</comment>
<feature type="binding site" evidence="8">
    <location>
        <position position="86"/>
    </location>
    <ligand>
        <name>shikimate</name>
        <dbReference type="ChEBI" id="CHEBI:36208"/>
    </ligand>
</feature>
<dbReference type="OrthoDB" id="9792692at2"/>
<dbReference type="PANTHER" id="PTHR21089:SF1">
    <property type="entry name" value="BIFUNCTIONAL 3-DEHYDROQUINATE DEHYDRATASE_SHIKIMATE DEHYDROGENASE, CHLOROPLASTIC"/>
    <property type="match status" value="1"/>
</dbReference>
<feature type="binding site" evidence="8">
    <location>
        <position position="268"/>
    </location>
    <ligand>
        <name>NADP(+)</name>
        <dbReference type="ChEBI" id="CHEBI:58349"/>
    </ligand>
</feature>
<feature type="binding site" evidence="8">
    <location>
        <position position="275"/>
    </location>
    <ligand>
        <name>shikimate</name>
        <dbReference type="ChEBI" id="CHEBI:36208"/>
    </ligand>
</feature>
<feature type="active site" description="Proton acceptor" evidence="8">
    <location>
        <position position="90"/>
    </location>
</feature>
<keyword evidence="12" id="KW-1185">Reference proteome</keyword>
<evidence type="ECO:0000256" key="2">
    <source>
        <dbReference type="ARBA" id="ARBA00012962"/>
    </source>
</evidence>
<dbReference type="Proteomes" id="UP000217265">
    <property type="component" value="Chromosome"/>
</dbReference>
<dbReference type="Pfam" id="PF08501">
    <property type="entry name" value="Shikimate_dh_N"/>
    <property type="match status" value="1"/>
</dbReference>
<keyword evidence="5 8" id="KW-0560">Oxidoreductase</keyword>
<evidence type="ECO:0000259" key="9">
    <source>
        <dbReference type="Pfam" id="PF08501"/>
    </source>
</evidence>
<comment type="catalytic activity">
    <reaction evidence="7 8">
        <text>shikimate + NADP(+) = 3-dehydroshikimate + NADPH + H(+)</text>
        <dbReference type="Rhea" id="RHEA:17737"/>
        <dbReference type="ChEBI" id="CHEBI:15378"/>
        <dbReference type="ChEBI" id="CHEBI:16630"/>
        <dbReference type="ChEBI" id="CHEBI:36208"/>
        <dbReference type="ChEBI" id="CHEBI:57783"/>
        <dbReference type="ChEBI" id="CHEBI:58349"/>
        <dbReference type="EC" id="1.1.1.25"/>
    </reaction>
</comment>
<dbReference type="GO" id="GO:0009423">
    <property type="term" value="P:chorismate biosynthetic process"/>
    <property type="evidence" value="ECO:0007669"/>
    <property type="project" value="UniProtKB-UniRule"/>
</dbReference>
<protein>
    <recommendedName>
        <fullName evidence="2 8">Shikimate dehydrogenase (NADP(+))</fullName>
        <shortName evidence="8">SDH</shortName>
        <ecNumber evidence="2 8">1.1.1.25</ecNumber>
    </recommendedName>
</protein>
<comment type="function">
    <text evidence="8">Involved in the biosynthesis of the chorismate, which leads to the biosynthesis of aromatic amino acids. Catalyzes the reversible NADPH linked reduction of 3-dehydroshikimate (DHSA) to yield shikimate (SA).</text>
</comment>
<dbReference type="Gene3D" id="3.40.50.10860">
    <property type="entry name" value="Leucine Dehydrogenase, chain A, domain 1"/>
    <property type="match status" value="1"/>
</dbReference>
<dbReference type="CDD" id="cd01065">
    <property type="entry name" value="NAD_bind_Shikimate_DH"/>
    <property type="match status" value="1"/>
</dbReference>
<evidence type="ECO:0000256" key="7">
    <source>
        <dbReference type="ARBA" id="ARBA00049442"/>
    </source>
</evidence>
<evidence type="ECO:0000259" key="10">
    <source>
        <dbReference type="Pfam" id="PF18317"/>
    </source>
</evidence>
<feature type="binding site" evidence="8">
    <location>
        <position position="111"/>
    </location>
    <ligand>
        <name>shikimate</name>
        <dbReference type="ChEBI" id="CHEBI:36208"/>
    </ligand>
</feature>
<accession>A0A290QBU4</accession>
<comment type="pathway">
    <text evidence="1 8">Metabolic intermediate biosynthesis; chorismate biosynthesis; chorismate from D-erythrose 4-phosphate and phosphoenolpyruvate: step 4/7.</text>
</comment>
<dbReference type="GO" id="GO:0019632">
    <property type="term" value="P:shikimate metabolic process"/>
    <property type="evidence" value="ECO:0007669"/>
    <property type="project" value="InterPro"/>
</dbReference>
<feature type="binding site" evidence="8">
    <location>
        <position position="245"/>
    </location>
    <ligand>
        <name>NADP(+)</name>
        <dbReference type="ChEBI" id="CHEBI:58349"/>
    </ligand>
</feature>
<feature type="binding site" evidence="8">
    <location>
        <position position="126"/>
    </location>
    <ligand>
        <name>shikimate</name>
        <dbReference type="ChEBI" id="CHEBI:36208"/>
    </ligand>
</feature>
<keyword evidence="4 8" id="KW-0521">NADP</keyword>
<dbReference type="GO" id="GO:0008652">
    <property type="term" value="P:amino acid biosynthetic process"/>
    <property type="evidence" value="ECO:0007669"/>
    <property type="project" value="UniProtKB-KW"/>
</dbReference>
<dbReference type="InterPro" id="IPR013708">
    <property type="entry name" value="Shikimate_DH-bd_N"/>
</dbReference>
<evidence type="ECO:0000256" key="8">
    <source>
        <dbReference type="HAMAP-Rule" id="MF_00222"/>
    </source>
</evidence>
<dbReference type="EMBL" id="CP023344">
    <property type="protein sequence ID" value="ATC66165.1"/>
    <property type="molecule type" value="Genomic_DNA"/>
</dbReference>
<evidence type="ECO:0000256" key="6">
    <source>
        <dbReference type="ARBA" id="ARBA00023141"/>
    </source>
</evidence>
<dbReference type="NCBIfam" id="TIGR00507">
    <property type="entry name" value="aroE"/>
    <property type="match status" value="1"/>
</dbReference>
<dbReference type="SUPFAM" id="SSF53223">
    <property type="entry name" value="Aminoacid dehydrogenase-like, N-terminal domain"/>
    <property type="match status" value="1"/>
</dbReference>
<evidence type="ECO:0000256" key="3">
    <source>
        <dbReference type="ARBA" id="ARBA00022605"/>
    </source>
</evidence>
<dbReference type="InterPro" id="IPR036291">
    <property type="entry name" value="NAD(P)-bd_dom_sf"/>
</dbReference>
<keyword evidence="3 8" id="KW-0028">Amino-acid biosynthesis</keyword>
<dbReference type="HAMAP" id="MF_00222">
    <property type="entry name" value="Shikimate_DH_AroE"/>
    <property type="match status" value="1"/>
</dbReference>
<keyword evidence="6 8" id="KW-0057">Aromatic amino acid biosynthesis</keyword>
<reference evidence="11 12" key="1">
    <citation type="submission" date="2017-09" db="EMBL/GenBank/DDBJ databases">
        <title>Complete genome sequence of Verrucomicrobial strain HZ-65, isolated from freshwater.</title>
        <authorList>
            <person name="Choi A."/>
        </authorList>
    </citation>
    <scope>NUCLEOTIDE SEQUENCE [LARGE SCALE GENOMIC DNA]</scope>
    <source>
        <strain evidence="11 12">HZ-65</strain>
    </source>
</reference>
<feature type="domain" description="SDH C-terminal" evidence="10">
    <location>
        <begin position="268"/>
        <end position="297"/>
    </location>
</feature>
<dbReference type="Pfam" id="PF18317">
    <property type="entry name" value="SDH_C"/>
    <property type="match status" value="1"/>
</dbReference>
<dbReference type="InterPro" id="IPR041121">
    <property type="entry name" value="SDH_C"/>
</dbReference>
<evidence type="ECO:0000313" key="12">
    <source>
        <dbReference type="Proteomes" id="UP000217265"/>
    </source>
</evidence>
<dbReference type="GO" id="GO:0050661">
    <property type="term" value="F:NADP binding"/>
    <property type="evidence" value="ECO:0007669"/>
    <property type="project" value="InterPro"/>
</dbReference>
<dbReference type="PANTHER" id="PTHR21089">
    <property type="entry name" value="SHIKIMATE DEHYDROGENASE"/>
    <property type="match status" value="1"/>
</dbReference>
<dbReference type="GO" id="GO:0004764">
    <property type="term" value="F:shikimate 3-dehydrogenase (NADP+) activity"/>
    <property type="evidence" value="ECO:0007669"/>
    <property type="project" value="UniProtKB-UniRule"/>
</dbReference>
<dbReference type="EC" id="1.1.1.25" evidence="2 8"/>
<evidence type="ECO:0000256" key="4">
    <source>
        <dbReference type="ARBA" id="ARBA00022857"/>
    </source>
</evidence>
<evidence type="ECO:0000256" key="1">
    <source>
        <dbReference type="ARBA" id="ARBA00004871"/>
    </source>
</evidence>
<comment type="subunit">
    <text evidence="8">Homodimer.</text>
</comment>
<dbReference type="InterPro" id="IPR011342">
    <property type="entry name" value="Shikimate_DH"/>
</dbReference>
<feature type="binding site" evidence="8">
    <location>
        <position position="247"/>
    </location>
    <ligand>
        <name>shikimate</name>
        <dbReference type="ChEBI" id="CHEBI:36208"/>
    </ligand>
</feature>
<organism evidence="11 12">
    <name type="scientific">Nibricoccus aquaticus</name>
    <dbReference type="NCBI Taxonomy" id="2576891"/>
    <lineage>
        <taxon>Bacteria</taxon>
        <taxon>Pseudomonadati</taxon>
        <taxon>Verrucomicrobiota</taxon>
        <taxon>Opitutia</taxon>
        <taxon>Opitutales</taxon>
        <taxon>Opitutaceae</taxon>
        <taxon>Nibricoccus</taxon>
    </lineage>
</organism>
<dbReference type="Gene3D" id="3.40.50.720">
    <property type="entry name" value="NAD(P)-binding Rossmann-like Domain"/>
    <property type="match status" value="1"/>
</dbReference>
<dbReference type="AlphaFoldDB" id="A0A290QBU4"/>
<gene>
    <name evidence="8 11" type="primary">aroE</name>
    <name evidence="11" type="ORF">CMV30_14680</name>
</gene>
<feature type="binding site" evidence="8">
    <location>
        <begin position="33"/>
        <end position="35"/>
    </location>
    <ligand>
        <name>shikimate</name>
        <dbReference type="ChEBI" id="CHEBI:36208"/>
    </ligand>
</feature>
<sequence length="303" mass="32381">MDSPDTVLTLDRLGHWKHEGHKLAVLGHPIKHSISPAMHNAALTELAKTDTRFLDWKYFRFDVPPDDLPTALARLHDEDFTGLNLTVPHKVIAFGHVGEIDKAAQPIGAVNTLLRTPSGWRGYNTDGYGLATAIKETLGRELTDSPLILLGAGGAARGAAVECLQRTCASLWIANRTRFNLDALLIDLAPIAGKIPLHGFDPQNPPADLPADALVINATSAGMKPADAQPIDLTQLPKPAGVFDMIYNPPETRLLAQARTLGLPAANGLSMLIHQGARALEIWTGGPVPVEAMRTAATAALGR</sequence>